<evidence type="ECO:0000313" key="2">
    <source>
        <dbReference type="Proteomes" id="UP000823399"/>
    </source>
</evidence>
<dbReference type="EMBL" id="JABBWM010000042">
    <property type="protein sequence ID" value="KAG2104008.1"/>
    <property type="molecule type" value="Genomic_DNA"/>
</dbReference>
<organism evidence="1 2">
    <name type="scientific">Suillus discolor</name>
    <dbReference type="NCBI Taxonomy" id="1912936"/>
    <lineage>
        <taxon>Eukaryota</taxon>
        <taxon>Fungi</taxon>
        <taxon>Dikarya</taxon>
        <taxon>Basidiomycota</taxon>
        <taxon>Agaricomycotina</taxon>
        <taxon>Agaricomycetes</taxon>
        <taxon>Agaricomycetidae</taxon>
        <taxon>Boletales</taxon>
        <taxon>Suillineae</taxon>
        <taxon>Suillaceae</taxon>
        <taxon>Suillus</taxon>
    </lineage>
</organism>
<sequence length="1149" mass="127654">MLPRQPYRGPVRKLVLAFDVGTTYSAISYCILDPGEVPKIEPVTRYPAQEHSGGNSKIPSILYYDSNGTARAIGAEARQEHIIERAEEDGWIKLEWFVLWKLHLRARNLAANHITDDDIPPLPRGKNAVEVLGDFMQYLFRCARSYIEETHPSGSHLWRSLENRIEFVLTHPNGWEGPQQKQIRLAAVLGGLIPSTEDGMARVHLLTEGEASLHYCVANILASDAFSASQGVVVIDAGGGTLDLSAYSMTLSPTLIEEVAAAECRLQGSVFVTRRAHDLLQEKLSGSRFGTPDIVQQMTDIFDSTTKLRFRNPEDPSYIKFGTVRDRDPQRDIRNGQLKLSGQDVAKLFEPSISSIIEAFETQRKAAGTPITFVFFVGGFAASDWMFAKLQAYFQSLSISFSRPDNHCNKAVADGAVSYFIDHLVSSRVARFTYGTECSVPFNPFDMEHRARQKEGTRVSEQQEFSETFAIRRYNQAACNQVDVGIMSYRGLLPKPDWMDTERNTSKIAEKLTLKRSAEGSTYYAMEVKVILLFGLTELKAMIGWQDGVSHIGFLGCTISYLLGRRFPSQENVGGDCKIPSIICYDPDGTVCAVGAEATQEYIEEKIEDDGWVKLEWWKLHLRPRTMASSHITDQDIPALPQNKTAVQVLADFMHYLYQCARRYIEESHSNGADMLRSVEHTTEFVLSHPNGWEGPQQTQIRNAAIMAGLVPDTPEGRTRIHLVTEGEASLHYCLGSGLAADGFQGDEGVIIVDAGGGTIDVSAYHMTTVPSFEEIAPAECRLQGSIFVSRRAKAMLRGTLLGFEDMITHMANIFDSTTKQRFSNEDDPAYIKFGTIRDKDPNFNIRSGQLKLMGSDVAALFEPSAAAIIGAIEEQRDAAARTISTVFLVGGFAASDWLFTKLQNHLRPLGLNFCRPDSHTAKAVADGAVAFFLDHRVSARVAKFTYGTRCATQFDRNDPQHKLRASMAVPRPSGRTVLPNAFSAILTKGTAVSETKEFSKSFITEVVDRSACNMITTEIICYRGDSPSPRWTDLEPGMFSTLCNVHADTSKVARTISPRRGYAGLQFYRQEFTIILMFGLTELQAQLCWKEDVSASRDLAPRCDIDARATFRGLNEGKERTPLTYDTNARILDRSPAAVVFDQVVEAA</sequence>
<evidence type="ECO:0000313" key="1">
    <source>
        <dbReference type="EMBL" id="KAG2104008.1"/>
    </source>
</evidence>
<protein>
    <submittedName>
        <fullName evidence="1">Uncharacterized protein</fullName>
    </submittedName>
</protein>
<dbReference type="RefSeq" id="XP_041290713.1">
    <property type="nucleotide sequence ID" value="XM_041431524.1"/>
</dbReference>
<proteinExistence type="predicted"/>
<dbReference type="PANTHER" id="PTHR14187">
    <property type="entry name" value="ALPHA KINASE/ELONGATION FACTOR 2 KINASE"/>
    <property type="match status" value="1"/>
</dbReference>
<dbReference type="Proteomes" id="UP000823399">
    <property type="component" value="Unassembled WGS sequence"/>
</dbReference>
<dbReference type="Gene3D" id="3.30.420.40">
    <property type="match status" value="2"/>
</dbReference>
<dbReference type="SUPFAM" id="SSF53067">
    <property type="entry name" value="Actin-like ATPase domain"/>
    <property type="match status" value="4"/>
</dbReference>
<keyword evidence="2" id="KW-1185">Reference proteome</keyword>
<dbReference type="PANTHER" id="PTHR14187:SF5">
    <property type="entry name" value="HEAT SHOCK 70 KDA PROTEIN 12A"/>
    <property type="match status" value="1"/>
</dbReference>
<dbReference type="AlphaFoldDB" id="A0A9P7JSD3"/>
<accession>A0A9P7JSD3</accession>
<reference evidence="1" key="1">
    <citation type="journal article" date="2020" name="New Phytol.">
        <title>Comparative genomics reveals dynamic genome evolution in host specialist ectomycorrhizal fungi.</title>
        <authorList>
            <person name="Lofgren L.A."/>
            <person name="Nguyen N.H."/>
            <person name="Vilgalys R."/>
            <person name="Ruytinx J."/>
            <person name="Liao H.L."/>
            <person name="Branco S."/>
            <person name="Kuo A."/>
            <person name="LaButti K."/>
            <person name="Lipzen A."/>
            <person name="Andreopoulos W."/>
            <person name="Pangilinan J."/>
            <person name="Riley R."/>
            <person name="Hundley H."/>
            <person name="Na H."/>
            <person name="Barry K."/>
            <person name="Grigoriev I.V."/>
            <person name="Stajich J.E."/>
            <person name="Kennedy P.G."/>
        </authorList>
    </citation>
    <scope>NUCLEOTIDE SEQUENCE</scope>
    <source>
        <strain evidence="1">FC423</strain>
    </source>
</reference>
<dbReference type="OrthoDB" id="2963168at2759"/>
<gene>
    <name evidence="1" type="ORF">F5147DRAFT_580088</name>
</gene>
<dbReference type="GeneID" id="64693783"/>
<dbReference type="CDD" id="cd10170">
    <property type="entry name" value="ASKHA_NBD_HSP70"/>
    <property type="match status" value="2"/>
</dbReference>
<name>A0A9P7JSD3_9AGAM</name>
<dbReference type="InterPro" id="IPR043129">
    <property type="entry name" value="ATPase_NBD"/>
</dbReference>
<comment type="caution">
    <text evidence="1">The sequence shown here is derived from an EMBL/GenBank/DDBJ whole genome shotgun (WGS) entry which is preliminary data.</text>
</comment>